<evidence type="ECO:0000313" key="1">
    <source>
        <dbReference type="EMBL" id="CEP06977.1"/>
    </source>
</evidence>
<keyword evidence="2" id="KW-1185">Reference proteome</keyword>
<gene>
    <name evidence="1" type="primary">PARPA_00242.1 scaffold 580</name>
</gene>
<evidence type="ECO:0000313" key="2">
    <source>
        <dbReference type="Proteomes" id="UP000054107"/>
    </source>
</evidence>
<sequence length="430" mass="49236">MDDLADLIKQNYNGKSVKLYRGDWKRKINLTIKAMGYKLERFNDDVFVTLDNVKKPESTSTKSTGSNYKLTALETERVIEIYNNIPANKKWALSTGKIVDDEMKKLVLKSTYEHPVHSLVLETDDPIWRKYFSIAELNELKSFNSKPLPTLTKELNDYLDSYSKDWTTGKEIYTFASNQHHDPIDEFKLKWIDESITRAAELFLYNNNLELNGYSESDLLHEVWPFVYRAFKDRNIRAVLGEKSSVAVSLGRNEERSLEAIDKRPRKATGAKVDILFRSGNLELGTCEVGKDNVTIADDKYIDDGLFKLPKTLRDMLATFSQKNPAQLNNISTVGFLMMGLSMELVVVDCPYGSHIARVCRTQRLDFPSTIQNISLDFLPLLEATWKAKLLMEQNIKILNNKKRKVVEIGTSVDNRATQLPYSFVRGPGY</sequence>
<name>A0A0B7MPL5_9FUNG</name>
<dbReference type="OrthoDB" id="2288255at2759"/>
<dbReference type="AlphaFoldDB" id="A0A0B7MPL5"/>
<dbReference type="EMBL" id="LN718935">
    <property type="protein sequence ID" value="CEP06977.1"/>
    <property type="molecule type" value="Genomic_DNA"/>
</dbReference>
<organism evidence="1 2">
    <name type="scientific">Parasitella parasitica</name>
    <dbReference type="NCBI Taxonomy" id="35722"/>
    <lineage>
        <taxon>Eukaryota</taxon>
        <taxon>Fungi</taxon>
        <taxon>Fungi incertae sedis</taxon>
        <taxon>Mucoromycota</taxon>
        <taxon>Mucoromycotina</taxon>
        <taxon>Mucoromycetes</taxon>
        <taxon>Mucorales</taxon>
        <taxon>Mucorineae</taxon>
        <taxon>Mucoraceae</taxon>
        <taxon>Parasitella</taxon>
    </lineage>
</organism>
<reference evidence="1 2" key="1">
    <citation type="submission" date="2014-09" db="EMBL/GenBank/DDBJ databases">
        <authorList>
            <person name="Ellenberger Sabrina"/>
        </authorList>
    </citation>
    <scope>NUCLEOTIDE SEQUENCE [LARGE SCALE GENOMIC DNA]</scope>
    <source>
        <strain evidence="1 2">CBS 412.66</strain>
    </source>
</reference>
<proteinExistence type="predicted"/>
<dbReference type="Proteomes" id="UP000054107">
    <property type="component" value="Unassembled WGS sequence"/>
</dbReference>
<protein>
    <submittedName>
        <fullName evidence="1">Uncharacterized protein</fullName>
    </submittedName>
</protein>
<accession>A0A0B7MPL5</accession>